<evidence type="ECO:0000259" key="2">
    <source>
        <dbReference type="Pfam" id="PF22725"/>
    </source>
</evidence>
<dbReference type="Pfam" id="PF22725">
    <property type="entry name" value="GFO_IDH_MocA_C3"/>
    <property type="match status" value="1"/>
</dbReference>
<dbReference type="InterPro" id="IPR055170">
    <property type="entry name" value="GFO_IDH_MocA-like_dom"/>
</dbReference>
<dbReference type="SUPFAM" id="SSF55347">
    <property type="entry name" value="Glyceraldehyde-3-phosphate dehydrogenase-like, C-terminal domain"/>
    <property type="match status" value="1"/>
</dbReference>
<dbReference type="InterPro" id="IPR036291">
    <property type="entry name" value="NAD(P)-bd_dom_sf"/>
</dbReference>
<dbReference type="InterPro" id="IPR000683">
    <property type="entry name" value="Gfo/Idh/MocA-like_OxRdtase_N"/>
</dbReference>
<dbReference type="GO" id="GO:0000166">
    <property type="term" value="F:nucleotide binding"/>
    <property type="evidence" value="ECO:0007669"/>
    <property type="project" value="InterPro"/>
</dbReference>
<feature type="domain" description="Gfo/Idh/MocA-like oxidoreductase N-terminal" evidence="1">
    <location>
        <begin position="4"/>
        <end position="124"/>
    </location>
</feature>
<dbReference type="RefSeq" id="WP_189565150.1">
    <property type="nucleotide sequence ID" value="NZ_BMXF01000002.1"/>
</dbReference>
<dbReference type="AlphaFoldDB" id="A0A8J3G9A1"/>
<organism evidence="3 4">
    <name type="scientific">Persicitalea jodogahamensis</name>
    <dbReference type="NCBI Taxonomy" id="402147"/>
    <lineage>
        <taxon>Bacteria</taxon>
        <taxon>Pseudomonadati</taxon>
        <taxon>Bacteroidota</taxon>
        <taxon>Cytophagia</taxon>
        <taxon>Cytophagales</taxon>
        <taxon>Spirosomataceae</taxon>
        <taxon>Persicitalea</taxon>
    </lineage>
</organism>
<dbReference type="Gene3D" id="3.40.50.720">
    <property type="entry name" value="NAD(P)-binding Rossmann-like Domain"/>
    <property type="match status" value="1"/>
</dbReference>
<keyword evidence="4" id="KW-1185">Reference proteome</keyword>
<gene>
    <name evidence="3" type="ORF">GCM10007390_28690</name>
</gene>
<proteinExistence type="predicted"/>
<evidence type="ECO:0000259" key="1">
    <source>
        <dbReference type="Pfam" id="PF01408"/>
    </source>
</evidence>
<comment type="caution">
    <text evidence="3">The sequence shown here is derived from an EMBL/GenBank/DDBJ whole genome shotgun (WGS) entry which is preliminary data.</text>
</comment>
<dbReference type="PANTHER" id="PTHR43249">
    <property type="entry name" value="UDP-N-ACETYL-2-AMINO-2-DEOXY-D-GLUCURONATE OXIDASE"/>
    <property type="match status" value="1"/>
</dbReference>
<sequence length="327" mass="36851">MNTIKWGIIGCGDVTEKKSGPAFQNIENSELVAVMRRDGEKAADYARRHNVPKWYDDADRLLNDPDINAIYIATPPGSHEEYTLKALRLGKPVYVEKPMARNATECNEMVRVSRETGTPLFVAYYRRCLPYFLKLKELIDQKAIGEIRLVNITLHWPPYPEEVGQDAQPRWRVNPEISGGGHFHDLASHQFDFLEFALGPIKSARGIARNQAGLYEAEDVVMASFEFESGVVGSGSWCFTGSKKHRVDEAYLLGTEGKITFSFFEHFTIKVETQDTIQEYELPYPPHVQQPLIQTIVDELRGKGTCPSKGESGARASLILDWIVGRS</sequence>
<dbReference type="Gene3D" id="3.30.360.10">
    <property type="entry name" value="Dihydrodipicolinate Reductase, domain 2"/>
    <property type="match status" value="1"/>
</dbReference>
<dbReference type="EMBL" id="BMXF01000002">
    <property type="protein sequence ID" value="GHB72852.1"/>
    <property type="molecule type" value="Genomic_DNA"/>
</dbReference>
<dbReference type="Pfam" id="PF01408">
    <property type="entry name" value="GFO_IDH_MocA"/>
    <property type="match status" value="1"/>
</dbReference>
<evidence type="ECO:0000313" key="4">
    <source>
        <dbReference type="Proteomes" id="UP000598271"/>
    </source>
</evidence>
<evidence type="ECO:0000313" key="3">
    <source>
        <dbReference type="EMBL" id="GHB72852.1"/>
    </source>
</evidence>
<reference evidence="3 4" key="1">
    <citation type="journal article" date="2014" name="Int. J. Syst. Evol. Microbiol.">
        <title>Complete genome sequence of Corynebacterium casei LMG S-19264T (=DSM 44701T), isolated from a smear-ripened cheese.</title>
        <authorList>
            <consortium name="US DOE Joint Genome Institute (JGI-PGF)"/>
            <person name="Walter F."/>
            <person name="Albersmeier A."/>
            <person name="Kalinowski J."/>
            <person name="Ruckert C."/>
        </authorList>
    </citation>
    <scope>NUCLEOTIDE SEQUENCE [LARGE SCALE GENOMIC DNA]</scope>
    <source>
        <strain evidence="3 4">KCTC 12866</strain>
    </source>
</reference>
<feature type="domain" description="GFO/IDH/MocA-like oxidoreductase" evidence="2">
    <location>
        <begin position="132"/>
        <end position="259"/>
    </location>
</feature>
<dbReference type="InterPro" id="IPR052515">
    <property type="entry name" value="Gfo/Idh/MocA_Oxidoreductase"/>
</dbReference>
<name>A0A8J3G9A1_9BACT</name>
<protein>
    <submittedName>
        <fullName evidence="3">Oxidoreductase</fullName>
    </submittedName>
</protein>
<dbReference type="Proteomes" id="UP000598271">
    <property type="component" value="Unassembled WGS sequence"/>
</dbReference>
<dbReference type="PANTHER" id="PTHR43249:SF1">
    <property type="entry name" value="D-GLUCOSIDE 3-DEHYDROGENASE"/>
    <property type="match status" value="1"/>
</dbReference>
<accession>A0A8J3G9A1</accession>
<dbReference type="SUPFAM" id="SSF51735">
    <property type="entry name" value="NAD(P)-binding Rossmann-fold domains"/>
    <property type="match status" value="1"/>
</dbReference>